<feature type="domain" description="Tc1-like transposase DDE" evidence="1">
    <location>
        <begin position="157"/>
        <end position="293"/>
    </location>
</feature>
<dbReference type="InterPro" id="IPR036397">
    <property type="entry name" value="RNaseH_sf"/>
</dbReference>
<protein>
    <recommendedName>
        <fullName evidence="1">Tc1-like transposase DDE domain-containing protein</fullName>
    </recommendedName>
</protein>
<dbReference type="InterPro" id="IPR038717">
    <property type="entry name" value="Tc1-like_DDE_dom"/>
</dbReference>
<dbReference type="OMA" id="VIACETT"/>
<dbReference type="RefSeq" id="XP_011676983.1">
    <property type="nucleotide sequence ID" value="XM_011678681.1"/>
</dbReference>
<dbReference type="KEGG" id="spu:105444432"/>
<dbReference type="SUPFAM" id="SSF46689">
    <property type="entry name" value="Homeodomain-like"/>
    <property type="match status" value="1"/>
</dbReference>
<accession>A0A7M7HHG7</accession>
<dbReference type="Proteomes" id="UP000007110">
    <property type="component" value="Unassembled WGS sequence"/>
</dbReference>
<dbReference type="OrthoDB" id="5977738at2759"/>
<evidence type="ECO:0000313" key="3">
    <source>
        <dbReference type="Proteomes" id="UP000007110"/>
    </source>
</evidence>
<proteinExistence type="predicted"/>
<reference evidence="3" key="1">
    <citation type="submission" date="2015-02" db="EMBL/GenBank/DDBJ databases">
        <title>Genome sequencing for Strongylocentrotus purpuratus.</title>
        <authorList>
            <person name="Murali S."/>
            <person name="Liu Y."/>
            <person name="Vee V."/>
            <person name="English A."/>
            <person name="Wang M."/>
            <person name="Skinner E."/>
            <person name="Han Y."/>
            <person name="Muzny D.M."/>
            <person name="Worley K.C."/>
            <person name="Gibbs R.A."/>
        </authorList>
    </citation>
    <scope>NUCLEOTIDE SEQUENCE</scope>
</reference>
<sequence length="363" mass="41400">MEGHVRYKRISDEDRERLIEAFEGHQADYLVLADTLGIKRSTARSIVATYLRTGRRHKMARGGVKNQKIDDEMRARLQNIVDTNPLATLEQMKRDMEAALPHKPAVSISTISRALDGMFITLKLAEDVPEGRNSEATLDRRVEYAQWFLAEGVVAHTVFIDETGYNIWTRRSFGRAPRGQPVRRVVNGQRGKRCNVTFAVSGEVGLMHHVIACETTTRATFEDFLAETARQCAIMFPPGESVVMIYDNARPHVRAQLPHDVDPIIQVRLLPPYSPFLNFTENAHSAFKSRVKRDLARPEIQQAIGDREAAEQAGLTMERWRVDIVCRVARRNVDAITQQKCMGWYRRMQTYIPQCLARQQIDG</sequence>
<evidence type="ECO:0000259" key="1">
    <source>
        <dbReference type="Pfam" id="PF13358"/>
    </source>
</evidence>
<name>A0A7M7HHG7_STRPU</name>
<dbReference type="EnsemblMetazoa" id="XM_011678681">
    <property type="protein sequence ID" value="XP_011676983"/>
    <property type="gene ID" value="LOC105444432"/>
</dbReference>
<dbReference type="InterPro" id="IPR009057">
    <property type="entry name" value="Homeodomain-like_sf"/>
</dbReference>
<reference evidence="2" key="2">
    <citation type="submission" date="2021-01" db="UniProtKB">
        <authorList>
            <consortium name="EnsemblMetazoa"/>
        </authorList>
    </citation>
    <scope>IDENTIFICATION</scope>
</reference>
<dbReference type="Gene3D" id="3.30.420.10">
    <property type="entry name" value="Ribonuclease H-like superfamily/Ribonuclease H"/>
    <property type="match status" value="1"/>
</dbReference>
<keyword evidence="3" id="KW-1185">Reference proteome</keyword>
<evidence type="ECO:0000313" key="2">
    <source>
        <dbReference type="EnsemblMetazoa" id="XP_011676983"/>
    </source>
</evidence>
<dbReference type="GeneID" id="105444432"/>
<dbReference type="Pfam" id="PF13358">
    <property type="entry name" value="DDE_3"/>
    <property type="match status" value="1"/>
</dbReference>
<dbReference type="GO" id="GO:0003676">
    <property type="term" value="F:nucleic acid binding"/>
    <property type="evidence" value="ECO:0007669"/>
    <property type="project" value="InterPro"/>
</dbReference>
<dbReference type="AlphaFoldDB" id="A0A7M7HHG7"/>
<dbReference type="PANTHER" id="PTHR46564">
    <property type="entry name" value="TRANSPOSASE"/>
    <property type="match status" value="1"/>
</dbReference>
<organism evidence="2 3">
    <name type="scientific">Strongylocentrotus purpuratus</name>
    <name type="common">Purple sea urchin</name>
    <dbReference type="NCBI Taxonomy" id="7668"/>
    <lineage>
        <taxon>Eukaryota</taxon>
        <taxon>Metazoa</taxon>
        <taxon>Echinodermata</taxon>
        <taxon>Eleutherozoa</taxon>
        <taxon>Echinozoa</taxon>
        <taxon>Echinoidea</taxon>
        <taxon>Euechinoidea</taxon>
        <taxon>Echinacea</taxon>
        <taxon>Camarodonta</taxon>
        <taxon>Echinidea</taxon>
        <taxon>Strongylocentrotidae</taxon>
        <taxon>Strongylocentrotus</taxon>
    </lineage>
</organism>
<dbReference type="InParanoid" id="A0A7M7HHG7"/>
<dbReference type="PANTHER" id="PTHR46564:SF1">
    <property type="entry name" value="TRANSPOSASE"/>
    <property type="match status" value="1"/>
</dbReference>